<name>A0A2K1IEQ7_PHYPA</name>
<accession>A0A2K1IEQ7</accession>
<gene>
    <name evidence="2" type="ORF">PHYPA_029905</name>
</gene>
<reference evidence="3" key="3">
    <citation type="submission" date="2020-12" db="UniProtKB">
        <authorList>
            <consortium name="EnsemblPlants"/>
        </authorList>
    </citation>
    <scope>IDENTIFICATION</scope>
</reference>
<organism evidence="2">
    <name type="scientific">Physcomitrium patens</name>
    <name type="common">Spreading-leaved earth moss</name>
    <name type="synonym">Physcomitrella patens</name>
    <dbReference type="NCBI Taxonomy" id="3218"/>
    <lineage>
        <taxon>Eukaryota</taxon>
        <taxon>Viridiplantae</taxon>
        <taxon>Streptophyta</taxon>
        <taxon>Embryophyta</taxon>
        <taxon>Bryophyta</taxon>
        <taxon>Bryophytina</taxon>
        <taxon>Bryopsida</taxon>
        <taxon>Funariidae</taxon>
        <taxon>Funariales</taxon>
        <taxon>Funariaceae</taxon>
        <taxon>Physcomitrium</taxon>
    </lineage>
</organism>
<proteinExistence type="predicted"/>
<keyword evidence="4" id="KW-1185">Reference proteome</keyword>
<dbReference type="Proteomes" id="UP000006727">
    <property type="component" value="Chromosome 25"/>
</dbReference>
<evidence type="ECO:0000256" key="1">
    <source>
        <dbReference type="SAM" id="MobiDB-lite"/>
    </source>
</evidence>
<dbReference type="EMBL" id="ABEU02000025">
    <property type="protein sequence ID" value="PNR27753.1"/>
    <property type="molecule type" value="Genomic_DNA"/>
</dbReference>
<protein>
    <submittedName>
        <fullName evidence="2 3">Uncharacterized protein</fullName>
    </submittedName>
</protein>
<dbReference type="Gramene" id="Pp3c25_13221V3.1">
    <property type="protein sequence ID" value="Pp3c25_13221V3.1"/>
    <property type="gene ID" value="Pp3c25_13221"/>
</dbReference>
<dbReference type="EnsemblPlants" id="Pp3c25_13221V3.1">
    <property type="protein sequence ID" value="Pp3c25_13221V3.1"/>
    <property type="gene ID" value="Pp3c25_13221"/>
</dbReference>
<evidence type="ECO:0000313" key="4">
    <source>
        <dbReference type="Proteomes" id="UP000006727"/>
    </source>
</evidence>
<evidence type="ECO:0000313" key="3">
    <source>
        <dbReference type="EnsemblPlants" id="Pp3c25_13221V3.1"/>
    </source>
</evidence>
<sequence>MGGKSGNLSTDTGHRQPTGTRNSLKSPPTCFGLNVSVGSWMEIKRRGGVTTTWYGGGRNDAGCPTTSQRMNRTAVFAGASTIRSIHVIVCVSGARVLWDNPGGPTTDVGVIHALGCCY</sequence>
<reference evidence="2 4" key="2">
    <citation type="journal article" date="2018" name="Plant J.">
        <title>The Physcomitrella patens chromosome-scale assembly reveals moss genome structure and evolution.</title>
        <authorList>
            <person name="Lang D."/>
            <person name="Ullrich K.K."/>
            <person name="Murat F."/>
            <person name="Fuchs J."/>
            <person name="Jenkins J."/>
            <person name="Haas F.B."/>
            <person name="Piednoel M."/>
            <person name="Gundlach H."/>
            <person name="Van Bel M."/>
            <person name="Meyberg R."/>
            <person name="Vives C."/>
            <person name="Morata J."/>
            <person name="Symeonidi A."/>
            <person name="Hiss M."/>
            <person name="Muchero W."/>
            <person name="Kamisugi Y."/>
            <person name="Saleh O."/>
            <person name="Blanc G."/>
            <person name="Decker E.L."/>
            <person name="van Gessel N."/>
            <person name="Grimwood J."/>
            <person name="Hayes R.D."/>
            <person name="Graham S.W."/>
            <person name="Gunter L.E."/>
            <person name="McDaniel S.F."/>
            <person name="Hoernstein S.N.W."/>
            <person name="Larsson A."/>
            <person name="Li F.W."/>
            <person name="Perroud P.F."/>
            <person name="Phillips J."/>
            <person name="Ranjan P."/>
            <person name="Rokshar D.S."/>
            <person name="Rothfels C.J."/>
            <person name="Schneider L."/>
            <person name="Shu S."/>
            <person name="Stevenson D.W."/>
            <person name="Thummler F."/>
            <person name="Tillich M."/>
            <person name="Villarreal Aguilar J.C."/>
            <person name="Widiez T."/>
            <person name="Wong G.K."/>
            <person name="Wymore A."/>
            <person name="Zhang Y."/>
            <person name="Zimmer A.D."/>
            <person name="Quatrano R.S."/>
            <person name="Mayer K.F.X."/>
            <person name="Goodstein D."/>
            <person name="Casacuberta J.M."/>
            <person name="Vandepoele K."/>
            <person name="Reski R."/>
            <person name="Cuming A.C."/>
            <person name="Tuskan G.A."/>
            <person name="Maumus F."/>
            <person name="Salse J."/>
            <person name="Schmutz J."/>
            <person name="Rensing S.A."/>
        </authorList>
    </citation>
    <scope>NUCLEOTIDE SEQUENCE [LARGE SCALE GENOMIC DNA]</scope>
    <source>
        <strain evidence="3 4">cv. Gransden 2004</strain>
    </source>
</reference>
<feature type="compositionally biased region" description="Polar residues" evidence="1">
    <location>
        <begin position="1"/>
        <end position="26"/>
    </location>
</feature>
<dbReference type="PaxDb" id="3218-PP1S57_175V6.1"/>
<dbReference type="InParanoid" id="A0A2K1IEQ7"/>
<dbReference type="AlphaFoldDB" id="A0A2K1IEQ7"/>
<feature type="region of interest" description="Disordered" evidence="1">
    <location>
        <begin position="1"/>
        <end position="27"/>
    </location>
</feature>
<evidence type="ECO:0000313" key="2">
    <source>
        <dbReference type="EMBL" id="PNR27753.1"/>
    </source>
</evidence>
<reference evidence="2 4" key="1">
    <citation type="journal article" date="2008" name="Science">
        <title>The Physcomitrella genome reveals evolutionary insights into the conquest of land by plants.</title>
        <authorList>
            <person name="Rensing S."/>
            <person name="Lang D."/>
            <person name="Zimmer A."/>
            <person name="Terry A."/>
            <person name="Salamov A."/>
            <person name="Shapiro H."/>
            <person name="Nishiyama T."/>
            <person name="Perroud P.-F."/>
            <person name="Lindquist E."/>
            <person name="Kamisugi Y."/>
            <person name="Tanahashi T."/>
            <person name="Sakakibara K."/>
            <person name="Fujita T."/>
            <person name="Oishi K."/>
            <person name="Shin-I T."/>
            <person name="Kuroki Y."/>
            <person name="Toyoda A."/>
            <person name="Suzuki Y."/>
            <person name="Hashimoto A."/>
            <person name="Yamaguchi K."/>
            <person name="Sugano A."/>
            <person name="Kohara Y."/>
            <person name="Fujiyama A."/>
            <person name="Anterola A."/>
            <person name="Aoki S."/>
            <person name="Ashton N."/>
            <person name="Barbazuk W.B."/>
            <person name="Barker E."/>
            <person name="Bennetzen J."/>
            <person name="Bezanilla M."/>
            <person name="Blankenship R."/>
            <person name="Cho S.H."/>
            <person name="Dutcher S."/>
            <person name="Estelle M."/>
            <person name="Fawcett J.A."/>
            <person name="Gundlach H."/>
            <person name="Hanada K."/>
            <person name="Heyl A."/>
            <person name="Hicks K.A."/>
            <person name="Hugh J."/>
            <person name="Lohr M."/>
            <person name="Mayer K."/>
            <person name="Melkozernov A."/>
            <person name="Murata T."/>
            <person name="Nelson D."/>
            <person name="Pils B."/>
            <person name="Prigge M."/>
            <person name="Reiss B."/>
            <person name="Renner T."/>
            <person name="Rombauts S."/>
            <person name="Rushton P."/>
            <person name="Sanderfoot A."/>
            <person name="Schween G."/>
            <person name="Shiu S.-H."/>
            <person name="Stueber K."/>
            <person name="Theodoulou F.L."/>
            <person name="Tu H."/>
            <person name="Van de Peer Y."/>
            <person name="Verrier P.J."/>
            <person name="Waters E."/>
            <person name="Wood A."/>
            <person name="Yang L."/>
            <person name="Cove D."/>
            <person name="Cuming A."/>
            <person name="Hasebe M."/>
            <person name="Lucas S."/>
            <person name="Mishler D.B."/>
            <person name="Reski R."/>
            <person name="Grigoriev I."/>
            <person name="Quatrano R.S."/>
            <person name="Boore J.L."/>
        </authorList>
    </citation>
    <scope>NUCLEOTIDE SEQUENCE [LARGE SCALE GENOMIC DNA]</scope>
    <source>
        <strain evidence="3 4">cv. Gransden 2004</strain>
    </source>
</reference>